<reference evidence="3 4" key="1">
    <citation type="submission" date="2016-11" db="EMBL/GenBank/DDBJ databases">
        <authorList>
            <person name="Jaros S."/>
            <person name="Januszkiewicz K."/>
            <person name="Wedrychowicz H."/>
        </authorList>
    </citation>
    <scope>NUCLEOTIDE SEQUENCE [LARGE SCALE GENOMIC DNA]</scope>
    <source>
        <strain evidence="3 4">CGMCC 1.10190</strain>
    </source>
</reference>
<gene>
    <name evidence="3" type="ORF">SAMN04488135_106200</name>
</gene>
<keyword evidence="3" id="KW-0675">Receptor</keyword>
<sequence>MKLLKKITAGVMVLGALSSVQALAADAYPSKPIRLIVGFAPGGATDVLARSLANRLSAKFPKGIIVENRVGAGGLIGANAVAKANPDGYTLAFASTGAFSIAPYIQKTLPYDAIKDFTPVGLIAQNTHVLVVNPDVPAKTVKELVDYAKSNPGKLSYGSFGNGSTSHLLAEQFKTAAGVDAVHIPYAGSPAMVTSTMAGDTAFAVDTLQSSLPYIRSGKLRALAVISESRSPVASDIPTFKEGGIDGIDLKNWYGVVAPAGTPESVVTMLSQDIAEVVADPDFRAFLAQQGSEPAAASGEEFSKFLAAQSKRWGELVKASGAQID</sequence>
<evidence type="ECO:0000313" key="3">
    <source>
        <dbReference type="EMBL" id="SHH95715.1"/>
    </source>
</evidence>
<dbReference type="STRING" id="658167.SAMN04488135_106200"/>
<feature type="chain" id="PRO_5012612716" evidence="2">
    <location>
        <begin position="25"/>
        <end position="325"/>
    </location>
</feature>
<dbReference type="Gene3D" id="3.40.190.150">
    <property type="entry name" value="Bordetella uptake gene, domain 1"/>
    <property type="match status" value="1"/>
</dbReference>
<dbReference type="AlphaFoldDB" id="A0A1M5X7A5"/>
<evidence type="ECO:0000256" key="1">
    <source>
        <dbReference type="ARBA" id="ARBA00006987"/>
    </source>
</evidence>
<dbReference type="OrthoDB" id="5171643at2"/>
<dbReference type="PIRSF" id="PIRSF017082">
    <property type="entry name" value="YflP"/>
    <property type="match status" value="1"/>
</dbReference>
<dbReference type="InterPro" id="IPR005064">
    <property type="entry name" value="BUG"/>
</dbReference>
<comment type="similarity">
    <text evidence="1">Belongs to the UPF0065 (bug) family.</text>
</comment>
<accession>A0A1M5X7A5</accession>
<keyword evidence="4" id="KW-1185">Reference proteome</keyword>
<protein>
    <submittedName>
        <fullName evidence="3">Tripartite-type tricarboxylate transporter, receptor component TctC</fullName>
    </submittedName>
</protein>
<organism evidence="3 4">
    <name type="scientific">Pollutimonas bauzanensis</name>
    <dbReference type="NCBI Taxonomy" id="658167"/>
    <lineage>
        <taxon>Bacteria</taxon>
        <taxon>Pseudomonadati</taxon>
        <taxon>Pseudomonadota</taxon>
        <taxon>Betaproteobacteria</taxon>
        <taxon>Burkholderiales</taxon>
        <taxon>Alcaligenaceae</taxon>
        <taxon>Pollutimonas</taxon>
    </lineage>
</organism>
<dbReference type="Pfam" id="PF03401">
    <property type="entry name" value="TctC"/>
    <property type="match status" value="1"/>
</dbReference>
<proteinExistence type="inferred from homology"/>
<evidence type="ECO:0000256" key="2">
    <source>
        <dbReference type="SAM" id="SignalP"/>
    </source>
</evidence>
<evidence type="ECO:0000313" key="4">
    <source>
        <dbReference type="Proteomes" id="UP000184226"/>
    </source>
</evidence>
<dbReference type="RefSeq" id="WP_084136014.1">
    <property type="nucleotide sequence ID" value="NZ_FQXE01000006.1"/>
</dbReference>
<dbReference type="CDD" id="cd07012">
    <property type="entry name" value="PBP2_Bug_TTT"/>
    <property type="match status" value="1"/>
</dbReference>
<dbReference type="Proteomes" id="UP000184226">
    <property type="component" value="Unassembled WGS sequence"/>
</dbReference>
<dbReference type="Gene3D" id="3.40.190.10">
    <property type="entry name" value="Periplasmic binding protein-like II"/>
    <property type="match status" value="1"/>
</dbReference>
<name>A0A1M5X7A5_9BURK</name>
<feature type="signal peptide" evidence="2">
    <location>
        <begin position="1"/>
        <end position="24"/>
    </location>
</feature>
<dbReference type="PANTHER" id="PTHR42928">
    <property type="entry name" value="TRICARBOXYLATE-BINDING PROTEIN"/>
    <property type="match status" value="1"/>
</dbReference>
<dbReference type="PANTHER" id="PTHR42928:SF5">
    <property type="entry name" value="BLR1237 PROTEIN"/>
    <property type="match status" value="1"/>
</dbReference>
<dbReference type="SUPFAM" id="SSF53850">
    <property type="entry name" value="Periplasmic binding protein-like II"/>
    <property type="match status" value="1"/>
</dbReference>
<dbReference type="InterPro" id="IPR042100">
    <property type="entry name" value="Bug_dom1"/>
</dbReference>
<dbReference type="EMBL" id="FQXE01000006">
    <property type="protein sequence ID" value="SHH95715.1"/>
    <property type="molecule type" value="Genomic_DNA"/>
</dbReference>
<keyword evidence="2" id="KW-0732">Signal</keyword>